<keyword evidence="3 9" id="KW-1003">Cell membrane</keyword>
<evidence type="ECO:0000313" key="12">
    <source>
        <dbReference type="Proteomes" id="UP000198838"/>
    </source>
</evidence>
<sequence>MVFSSLIFVYFFLPLCILFYLATENVNNRNKVLLVFSMIFYGFSSPSYLILMLFMVFISYKAALKIQDSEDDSIRKKWLIGSVTISLLVLAVFKYLSPILRLTNSLTGMPKEVINIVIPVGISFYTFQLISYVVDVYRKKSEAQKEYLKLLLYAGLFFQCVAGPIVRYRDVSNEIENRSFTFIGAESGITRFAIGLGKKVLLANTCGQVFAEFIPEGVDAISTTPVASLWLGMIFYTFQIYFDFSGYSDMAIGMGLMCGFHFRENFNYPYISKSIREFWKRWHISLSSFFRDYVYIPLGGSKKSHKRTVLNLFIVWTLTGIWHGAGINYCLWGIYYFIFITIEHLFLKDKLKKLPGFLSRFYALFVILLGWVIFKFENPFEMLSVLSGMFGLNNNELWGYETGILMLNYCFFLAICILASTPVVRYVINKYASLVVGNEFYEKTASIMEIVFPTFLLALSTMALVGNSYNPFLYFKF</sequence>
<keyword evidence="5 10" id="KW-0812">Transmembrane</keyword>
<evidence type="ECO:0000256" key="3">
    <source>
        <dbReference type="ARBA" id="ARBA00022475"/>
    </source>
</evidence>
<feature type="transmembrane region" description="Helical" evidence="10">
    <location>
        <begin position="116"/>
        <end position="135"/>
    </location>
</feature>
<protein>
    <submittedName>
        <fullName evidence="11">Alginate O-acetyltransferase complex protein AlgI</fullName>
    </submittedName>
</protein>
<feature type="transmembrane region" description="Helical" evidence="10">
    <location>
        <begin position="78"/>
        <end position="96"/>
    </location>
</feature>
<evidence type="ECO:0000256" key="6">
    <source>
        <dbReference type="ARBA" id="ARBA00022989"/>
    </source>
</evidence>
<reference evidence="11 12" key="1">
    <citation type="submission" date="2016-10" db="EMBL/GenBank/DDBJ databases">
        <authorList>
            <person name="de Groot N.N."/>
        </authorList>
    </citation>
    <scope>NUCLEOTIDE SEQUENCE [LARGE SCALE GENOMIC DNA]</scope>
    <source>
        <strain evidence="11 12">DSM 5522</strain>
    </source>
</reference>
<dbReference type="EMBL" id="FOJY01000013">
    <property type="protein sequence ID" value="SFB20417.1"/>
    <property type="molecule type" value="Genomic_DNA"/>
</dbReference>
<keyword evidence="6 10" id="KW-1133">Transmembrane helix</keyword>
<evidence type="ECO:0000313" key="11">
    <source>
        <dbReference type="EMBL" id="SFB20417.1"/>
    </source>
</evidence>
<dbReference type="PANTHER" id="PTHR13285:SF23">
    <property type="entry name" value="TEICHOIC ACID D-ALANYLTRANSFERASE"/>
    <property type="match status" value="1"/>
</dbReference>
<dbReference type="RefSeq" id="WP_092872960.1">
    <property type="nucleotide sequence ID" value="NZ_FOJY01000013.1"/>
</dbReference>
<accession>A0A1I0Z504</accession>
<dbReference type="OrthoDB" id="9805788at2"/>
<evidence type="ECO:0000256" key="4">
    <source>
        <dbReference type="ARBA" id="ARBA00022679"/>
    </source>
</evidence>
<comment type="subcellular location">
    <subcellularLocation>
        <location evidence="1">Cell membrane</location>
        <topology evidence="1">Multi-pass membrane protein</topology>
    </subcellularLocation>
</comment>
<keyword evidence="4 9" id="KW-0808">Transferase</keyword>
<evidence type="ECO:0000256" key="10">
    <source>
        <dbReference type="SAM" id="Phobius"/>
    </source>
</evidence>
<dbReference type="Pfam" id="PF03062">
    <property type="entry name" value="MBOAT"/>
    <property type="match status" value="1"/>
</dbReference>
<evidence type="ECO:0000256" key="7">
    <source>
        <dbReference type="ARBA" id="ARBA00023136"/>
    </source>
</evidence>
<dbReference type="PANTHER" id="PTHR13285">
    <property type="entry name" value="ACYLTRANSFERASE"/>
    <property type="match status" value="1"/>
</dbReference>
<evidence type="ECO:0000256" key="9">
    <source>
        <dbReference type="PIRNR" id="PIRNR016636"/>
    </source>
</evidence>
<comment type="similarity">
    <text evidence="2 9">Belongs to the membrane-bound acyltransferase family.</text>
</comment>
<organism evidence="11 12">
    <name type="scientific">Acetitomaculum ruminis DSM 5522</name>
    <dbReference type="NCBI Taxonomy" id="1120918"/>
    <lineage>
        <taxon>Bacteria</taxon>
        <taxon>Bacillati</taxon>
        <taxon>Bacillota</taxon>
        <taxon>Clostridia</taxon>
        <taxon>Lachnospirales</taxon>
        <taxon>Lachnospiraceae</taxon>
        <taxon>Acetitomaculum</taxon>
    </lineage>
</organism>
<feature type="transmembrane region" description="Helical" evidence="10">
    <location>
        <begin position="449"/>
        <end position="469"/>
    </location>
</feature>
<evidence type="ECO:0000256" key="5">
    <source>
        <dbReference type="ARBA" id="ARBA00022692"/>
    </source>
</evidence>
<keyword evidence="12" id="KW-1185">Reference proteome</keyword>
<proteinExistence type="inferred from homology"/>
<keyword evidence="8 9" id="KW-0012">Acyltransferase</keyword>
<evidence type="ECO:0000256" key="8">
    <source>
        <dbReference type="ARBA" id="ARBA00023315"/>
    </source>
</evidence>
<dbReference type="STRING" id="1120918.SAMN05216249_11311"/>
<keyword evidence="7 9" id="KW-0472">Membrane</keyword>
<name>A0A1I0Z504_9FIRM</name>
<evidence type="ECO:0000256" key="2">
    <source>
        <dbReference type="ARBA" id="ARBA00010323"/>
    </source>
</evidence>
<dbReference type="InterPro" id="IPR051085">
    <property type="entry name" value="MB_O-acyltransferase"/>
</dbReference>
<dbReference type="GO" id="GO:0005886">
    <property type="term" value="C:plasma membrane"/>
    <property type="evidence" value="ECO:0007669"/>
    <property type="project" value="UniProtKB-SubCell"/>
</dbReference>
<feature type="transmembrane region" description="Helical" evidence="10">
    <location>
        <begin position="147"/>
        <end position="166"/>
    </location>
</feature>
<feature type="transmembrane region" description="Helical" evidence="10">
    <location>
        <begin position="227"/>
        <end position="244"/>
    </location>
</feature>
<dbReference type="PIRSF" id="PIRSF016636">
    <property type="entry name" value="AlgI_DltB"/>
    <property type="match status" value="1"/>
</dbReference>
<feature type="transmembrane region" description="Helical" evidence="10">
    <location>
        <begin position="308"/>
        <end position="325"/>
    </location>
</feature>
<dbReference type="InterPro" id="IPR028362">
    <property type="entry name" value="AlgI"/>
</dbReference>
<gene>
    <name evidence="11" type="ORF">SAMN05216249_11311</name>
</gene>
<feature type="transmembrane region" description="Helical" evidence="10">
    <location>
        <begin position="406"/>
        <end position="428"/>
    </location>
</feature>
<feature type="transmembrane region" description="Helical" evidence="10">
    <location>
        <begin position="354"/>
        <end position="374"/>
    </location>
</feature>
<dbReference type="GO" id="GO:0042121">
    <property type="term" value="P:alginic acid biosynthetic process"/>
    <property type="evidence" value="ECO:0007669"/>
    <property type="project" value="InterPro"/>
</dbReference>
<dbReference type="InterPro" id="IPR004299">
    <property type="entry name" value="MBOAT_fam"/>
</dbReference>
<dbReference type="AlphaFoldDB" id="A0A1I0Z504"/>
<dbReference type="Proteomes" id="UP000198838">
    <property type="component" value="Unassembled WGS sequence"/>
</dbReference>
<feature type="transmembrane region" description="Helical" evidence="10">
    <location>
        <begin position="35"/>
        <end position="58"/>
    </location>
</feature>
<dbReference type="GO" id="GO:0016746">
    <property type="term" value="F:acyltransferase activity"/>
    <property type="evidence" value="ECO:0007669"/>
    <property type="project" value="UniProtKB-KW"/>
</dbReference>
<dbReference type="PIRSF" id="PIRSF500217">
    <property type="entry name" value="AlgI"/>
    <property type="match status" value="1"/>
</dbReference>
<evidence type="ECO:0000256" key="1">
    <source>
        <dbReference type="ARBA" id="ARBA00004651"/>
    </source>
</evidence>
<dbReference type="InterPro" id="IPR024194">
    <property type="entry name" value="Ac/AlaTfrase_AlgI/DltB"/>
</dbReference>
<feature type="transmembrane region" description="Helical" evidence="10">
    <location>
        <begin position="7"/>
        <end position="23"/>
    </location>
</feature>